<evidence type="ECO:0000313" key="3">
    <source>
        <dbReference type="Proteomes" id="UP000175829"/>
    </source>
</evidence>
<comment type="caution">
    <text evidence="2">The sequence shown here is derived from an EMBL/GenBank/DDBJ whole genome shotgun (WGS) entry which is preliminary data.</text>
</comment>
<dbReference type="RefSeq" id="WP_069991348.1">
    <property type="nucleotide sequence ID" value="NZ_LJGV01000022.1"/>
</dbReference>
<proteinExistence type="predicted"/>
<dbReference type="PATRIC" id="fig|943816.4.peg.1284"/>
<name>A0A1E7K255_9ACTN</name>
<feature type="transmembrane region" description="Helical" evidence="1">
    <location>
        <begin position="117"/>
        <end position="142"/>
    </location>
</feature>
<feature type="transmembrane region" description="Helical" evidence="1">
    <location>
        <begin position="231"/>
        <end position="251"/>
    </location>
</feature>
<feature type="transmembrane region" description="Helical" evidence="1">
    <location>
        <begin position="154"/>
        <end position="177"/>
    </location>
</feature>
<dbReference type="EMBL" id="LJGV01000022">
    <property type="protein sequence ID" value="OEU98017.1"/>
    <property type="molecule type" value="Genomic_DNA"/>
</dbReference>
<keyword evidence="1" id="KW-0472">Membrane</keyword>
<evidence type="ECO:0008006" key="4">
    <source>
        <dbReference type="Google" id="ProtNLM"/>
    </source>
</evidence>
<feature type="transmembrane region" description="Helical" evidence="1">
    <location>
        <begin position="79"/>
        <end position="105"/>
    </location>
</feature>
<gene>
    <name evidence="2" type="ORF">AN217_09430</name>
</gene>
<keyword evidence="1" id="KW-0812">Transmembrane</keyword>
<feature type="transmembrane region" description="Helical" evidence="1">
    <location>
        <begin position="37"/>
        <end position="59"/>
    </location>
</feature>
<dbReference type="Proteomes" id="UP000175829">
    <property type="component" value="Unassembled WGS sequence"/>
</dbReference>
<evidence type="ECO:0000256" key="1">
    <source>
        <dbReference type="SAM" id="Phobius"/>
    </source>
</evidence>
<keyword evidence="1" id="KW-1133">Transmembrane helix</keyword>
<organism evidence="2 3">
    <name type="scientific">Streptomyces qinglanensis</name>
    <dbReference type="NCBI Taxonomy" id="943816"/>
    <lineage>
        <taxon>Bacteria</taxon>
        <taxon>Bacillati</taxon>
        <taxon>Actinomycetota</taxon>
        <taxon>Actinomycetes</taxon>
        <taxon>Kitasatosporales</taxon>
        <taxon>Streptomycetaceae</taxon>
        <taxon>Streptomyces</taxon>
    </lineage>
</organism>
<reference evidence="2 3" key="1">
    <citation type="journal article" date="2016" name="Front. Microbiol.">
        <title>Comparative Genomics Analysis of Streptomyces Species Reveals Their Adaptation to the Marine Environment and Their Diversity at the Genomic Level.</title>
        <authorList>
            <person name="Tian X."/>
            <person name="Zhang Z."/>
            <person name="Yang T."/>
            <person name="Chen M."/>
            <person name="Li J."/>
            <person name="Chen F."/>
            <person name="Yang J."/>
            <person name="Li W."/>
            <person name="Zhang B."/>
            <person name="Zhang Z."/>
            <person name="Wu J."/>
            <person name="Zhang C."/>
            <person name="Long L."/>
            <person name="Xiao J."/>
        </authorList>
    </citation>
    <scope>NUCLEOTIDE SEQUENCE [LARGE SCALE GENOMIC DNA]</scope>
    <source>
        <strain evidence="2 3">SCSIO M10379</strain>
    </source>
</reference>
<accession>A0A1E7K255</accession>
<protein>
    <recommendedName>
        <fullName evidence="4">ABC transporter permease</fullName>
    </recommendedName>
</protein>
<dbReference type="AlphaFoldDB" id="A0A1E7K255"/>
<evidence type="ECO:0000313" key="2">
    <source>
        <dbReference type="EMBL" id="OEU98017.1"/>
    </source>
</evidence>
<sequence length="256" mass="25633">MTAAAKGPVARTVRRRTALRWAVAAEWTKLVSLRSTWYLLLGALTLTGLVASATGVLTHDPGASPGDPAVVAELNGTCLVLASLAMLAVTGEQATGGAATALLCVPGRLRLLTAKALTLGAAVLTAGLACALLGAVCGALALDRSTFDAAGTAGQLLAVAVHAALLSMLTLGLAVLVRRSAGTITALFGLLFLLPVALDPVPGAETVIDLLPGSASEAWLLGGNGTLERPGGLLALLVWALGALLSAAVVIRRRDA</sequence>
<feature type="transmembrane region" description="Helical" evidence="1">
    <location>
        <begin position="184"/>
        <end position="201"/>
    </location>
</feature>